<evidence type="ECO:0000313" key="9">
    <source>
        <dbReference type="Proteomes" id="UP000027284"/>
    </source>
</evidence>
<keyword evidence="3 6" id="KW-0032">Aminotransferase</keyword>
<dbReference type="GO" id="GO:0030170">
    <property type="term" value="F:pyridoxal phosphate binding"/>
    <property type="evidence" value="ECO:0007669"/>
    <property type="project" value="InterPro"/>
</dbReference>
<comment type="caution">
    <text evidence="8">The sequence shown here is derived from an EMBL/GenBank/DDBJ whole genome shotgun (WGS) entry which is preliminary data.</text>
</comment>
<dbReference type="PANTHER" id="PTHR46383:SF1">
    <property type="entry name" value="ASPARTATE AMINOTRANSFERASE"/>
    <property type="match status" value="1"/>
</dbReference>
<dbReference type="EC" id="2.6.1.-" evidence="6"/>
<protein>
    <recommendedName>
        <fullName evidence="6">Aminotransferase</fullName>
        <ecNumber evidence="6">2.6.1.-</ecNumber>
    </recommendedName>
</protein>
<evidence type="ECO:0000313" key="8">
    <source>
        <dbReference type="EMBL" id="KDA54438.1"/>
    </source>
</evidence>
<dbReference type="InterPro" id="IPR015422">
    <property type="entry name" value="PyrdxlP-dep_Trfase_small"/>
</dbReference>
<dbReference type="Proteomes" id="UP000027284">
    <property type="component" value="Unassembled WGS sequence"/>
</dbReference>
<dbReference type="GO" id="GO:0006520">
    <property type="term" value="P:amino acid metabolic process"/>
    <property type="evidence" value="ECO:0007669"/>
    <property type="project" value="InterPro"/>
</dbReference>
<keyword evidence="9" id="KW-1185">Reference proteome</keyword>
<evidence type="ECO:0000256" key="5">
    <source>
        <dbReference type="ARBA" id="ARBA00022898"/>
    </source>
</evidence>
<dbReference type="InterPro" id="IPR004838">
    <property type="entry name" value="NHTrfase_class1_PyrdxlP-BS"/>
</dbReference>
<evidence type="ECO:0000256" key="1">
    <source>
        <dbReference type="ARBA" id="ARBA00001933"/>
    </source>
</evidence>
<keyword evidence="5" id="KW-0663">Pyridoxal phosphate</keyword>
<evidence type="ECO:0000256" key="3">
    <source>
        <dbReference type="ARBA" id="ARBA00022576"/>
    </source>
</evidence>
<name>A0A062XUE1_9BACT</name>
<dbReference type="InterPro" id="IPR015421">
    <property type="entry name" value="PyrdxlP-dep_Trfase_major"/>
</dbReference>
<dbReference type="GO" id="GO:0008483">
    <property type="term" value="F:transaminase activity"/>
    <property type="evidence" value="ECO:0007669"/>
    <property type="project" value="UniProtKB-KW"/>
</dbReference>
<dbReference type="PANTHER" id="PTHR46383">
    <property type="entry name" value="ASPARTATE AMINOTRANSFERASE"/>
    <property type="match status" value="1"/>
</dbReference>
<dbReference type="PROSITE" id="PS00105">
    <property type="entry name" value="AA_TRANSFER_CLASS_1"/>
    <property type="match status" value="1"/>
</dbReference>
<dbReference type="Gene3D" id="3.90.1150.10">
    <property type="entry name" value="Aspartate Aminotransferase, domain 1"/>
    <property type="match status" value="1"/>
</dbReference>
<organism evidence="8 9">
    <name type="scientific">Thermoanaerobaculum aquaticum</name>
    <dbReference type="NCBI Taxonomy" id="1312852"/>
    <lineage>
        <taxon>Bacteria</taxon>
        <taxon>Pseudomonadati</taxon>
        <taxon>Acidobacteriota</taxon>
        <taxon>Thermoanaerobaculia</taxon>
        <taxon>Thermoanaerobaculales</taxon>
        <taxon>Thermoanaerobaculaceae</taxon>
        <taxon>Thermoanaerobaculum</taxon>
    </lineage>
</organism>
<dbReference type="InterPro" id="IPR015424">
    <property type="entry name" value="PyrdxlP-dep_Trfase"/>
</dbReference>
<dbReference type="InterPro" id="IPR004839">
    <property type="entry name" value="Aminotransferase_I/II_large"/>
</dbReference>
<evidence type="ECO:0000256" key="4">
    <source>
        <dbReference type="ARBA" id="ARBA00022679"/>
    </source>
</evidence>
<proteinExistence type="inferred from homology"/>
<dbReference type="Pfam" id="PF00155">
    <property type="entry name" value="Aminotran_1_2"/>
    <property type="match status" value="1"/>
</dbReference>
<dbReference type="CDD" id="cd00609">
    <property type="entry name" value="AAT_like"/>
    <property type="match status" value="1"/>
</dbReference>
<dbReference type="STRING" id="1312852.EG19_12035"/>
<keyword evidence="4 6" id="KW-0808">Transferase</keyword>
<evidence type="ECO:0000259" key="7">
    <source>
        <dbReference type="Pfam" id="PF00155"/>
    </source>
</evidence>
<sequence>MASVHPVDRIELGGIVTIRDALLAQQRQGRKVYRLESGDPSFSIPGHVAEALAKAIRDGHTHYTPGAGIPELRQALFEKLVKKNHLPLTGPDQVLVTNGAMHGLYIAYRALLDPGDEVLMPDPTWTETADNVLLAGGEVVRVPLGPQLRYQAAAMAEKITPRTKALVINSPHNPTGTVMTREELQAMVELAAQHGLWIISDEAYEDILFDGRTHLSPGSLGYERVISLYSFSKSYAMSGLRLGYVACTDPQLLERMTKLLRCTINGVNSATQHAGVAAVTGPQDHLAAMVAEYQKRRDVLWGALAHCRLLHPFKPEGAFYLWATMDAAWEGYQGQRDGWAMTRYLIDAFGVGSSPGEVFGPQGKGFIRFAFACSSEQVAGAAELLRQAFA</sequence>
<dbReference type="EMBL" id="JMFG01000008">
    <property type="protein sequence ID" value="KDA54438.1"/>
    <property type="molecule type" value="Genomic_DNA"/>
</dbReference>
<dbReference type="RefSeq" id="WP_038047731.1">
    <property type="nucleotide sequence ID" value="NZ_JMFG01000008.1"/>
</dbReference>
<accession>A0A062XUE1</accession>
<evidence type="ECO:0000256" key="2">
    <source>
        <dbReference type="ARBA" id="ARBA00007441"/>
    </source>
</evidence>
<comment type="similarity">
    <text evidence="2 6">Belongs to the class-I pyridoxal-phosphate-dependent aminotransferase family.</text>
</comment>
<dbReference type="Gene3D" id="3.40.640.10">
    <property type="entry name" value="Type I PLP-dependent aspartate aminotransferase-like (Major domain)"/>
    <property type="match status" value="1"/>
</dbReference>
<gene>
    <name evidence="8" type="ORF">EG19_12035</name>
</gene>
<dbReference type="SUPFAM" id="SSF53383">
    <property type="entry name" value="PLP-dependent transferases"/>
    <property type="match status" value="1"/>
</dbReference>
<reference evidence="8 9" key="1">
    <citation type="submission" date="2014-04" db="EMBL/GenBank/DDBJ databases">
        <title>The Genome Sequence of Thermoanaerobaculum aquaticum MP-01, The First Cultivated Group 23 Acidobacterium.</title>
        <authorList>
            <person name="Stamps B.W."/>
            <person name="Losey N.A."/>
            <person name="Lawson P.A."/>
            <person name="Stevenson B.S."/>
        </authorList>
    </citation>
    <scope>NUCLEOTIDE SEQUENCE [LARGE SCALE GENOMIC DNA]</scope>
    <source>
        <strain evidence="8 9">MP-01</strain>
    </source>
</reference>
<dbReference type="AlphaFoldDB" id="A0A062XUE1"/>
<evidence type="ECO:0000256" key="6">
    <source>
        <dbReference type="RuleBase" id="RU000481"/>
    </source>
</evidence>
<feature type="domain" description="Aminotransferase class I/classII large" evidence="7">
    <location>
        <begin position="31"/>
        <end position="383"/>
    </location>
</feature>
<dbReference type="InterPro" id="IPR050596">
    <property type="entry name" value="AspAT/PAT-like"/>
</dbReference>
<comment type="cofactor">
    <cofactor evidence="1 6">
        <name>pyridoxal 5'-phosphate</name>
        <dbReference type="ChEBI" id="CHEBI:597326"/>
    </cofactor>
</comment>
<dbReference type="OrthoDB" id="9803354at2"/>